<dbReference type="InterPro" id="IPR013216">
    <property type="entry name" value="Methyltransf_11"/>
</dbReference>
<keyword evidence="2" id="KW-0489">Methyltransferase</keyword>
<evidence type="ECO:0000313" key="3">
    <source>
        <dbReference type="Proteomes" id="UP000319148"/>
    </source>
</evidence>
<dbReference type="PANTHER" id="PTHR43591:SF24">
    <property type="entry name" value="2-METHOXY-6-POLYPRENYL-1,4-BENZOQUINOL METHYLASE, MITOCHONDRIAL"/>
    <property type="match status" value="1"/>
</dbReference>
<dbReference type="EMBL" id="VFIY01000014">
    <property type="protein sequence ID" value="TPD59467.1"/>
    <property type="molecule type" value="Genomic_DNA"/>
</dbReference>
<dbReference type="Gene3D" id="3.40.50.150">
    <property type="entry name" value="Vaccinia Virus protein VP39"/>
    <property type="match status" value="1"/>
</dbReference>
<evidence type="ECO:0000313" key="2">
    <source>
        <dbReference type="EMBL" id="TPD59467.1"/>
    </source>
</evidence>
<keyword evidence="2" id="KW-0808">Transferase</keyword>
<dbReference type="CDD" id="cd02440">
    <property type="entry name" value="AdoMet_MTases"/>
    <property type="match status" value="1"/>
</dbReference>
<dbReference type="SUPFAM" id="SSF53335">
    <property type="entry name" value="S-adenosyl-L-methionine-dependent methyltransferases"/>
    <property type="match status" value="1"/>
</dbReference>
<gene>
    <name evidence="2" type="ORF">FIV46_11800</name>
</gene>
<dbReference type="OrthoDB" id="7171187at2"/>
<feature type="domain" description="Methyltransferase type 11" evidence="1">
    <location>
        <begin position="45"/>
        <end position="140"/>
    </location>
</feature>
<accession>A0A501PHA5</accession>
<keyword evidence="3" id="KW-1185">Reference proteome</keyword>
<dbReference type="GO" id="GO:0032259">
    <property type="term" value="P:methylation"/>
    <property type="evidence" value="ECO:0007669"/>
    <property type="project" value="UniProtKB-KW"/>
</dbReference>
<comment type="caution">
    <text evidence="2">The sequence shown here is derived from an EMBL/GenBank/DDBJ whole genome shotgun (WGS) entry which is preliminary data.</text>
</comment>
<sequence>MKEKLDLDPDIYAAWRASEIGQLTEALEDRVLEDMMGAPEGRDILDVGCGDGTTAIGLARRGGRVIGVDMAEDMIAAATAQAGREQSDACFYVASAEELPFEDQKFDIVLAKTILCFVTDPGPVFAEIARVLKPGGCLVIGELGKWSSWAVQRRIRAWFGSRLWRRARFRTAPELRRLAENAGLRVIEVRGAIYYPRWMPVARLLKGLDPGLGRFTTFGAAFLAMRADKEKI</sequence>
<evidence type="ECO:0000259" key="1">
    <source>
        <dbReference type="Pfam" id="PF08241"/>
    </source>
</evidence>
<dbReference type="GO" id="GO:0008757">
    <property type="term" value="F:S-adenosylmethionine-dependent methyltransferase activity"/>
    <property type="evidence" value="ECO:0007669"/>
    <property type="project" value="InterPro"/>
</dbReference>
<name>A0A501PHA5_9PROT</name>
<reference evidence="3" key="1">
    <citation type="submission" date="2019-06" db="EMBL/GenBank/DDBJ databases">
        <title>The complete genome of Emcibacter congregatus ZYLT.</title>
        <authorList>
            <person name="Zhao Z."/>
        </authorList>
    </citation>
    <scope>NUCLEOTIDE SEQUENCE [LARGE SCALE GENOMIC DNA]</scope>
    <source>
        <strain evidence="3">MCCC 1A06723</strain>
    </source>
</reference>
<dbReference type="InterPro" id="IPR029063">
    <property type="entry name" value="SAM-dependent_MTases_sf"/>
</dbReference>
<organism evidence="2 3">
    <name type="scientific">Emcibacter nanhaiensis</name>
    <dbReference type="NCBI Taxonomy" id="1505037"/>
    <lineage>
        <taxon>Bacteria</taxon>
        <taxon>Pseudomonadati</taxon>
        <taxon>Pseudomonadota</taxon>
        <taxon>Alphaproteobacteria</taxon>
        <taxon>Emcibacterales</taxon>
        <taxon>Emcibacteraceae</taxon>
        <taxon>Emcibacter</taxon>
    </lineage>
</organism>
<protein>
    <submittedName>
        <fullName evidence="2">Class I SAM-dependent methyltransferase</fullName>
    </submittedName>
</protein>
<dbReference type="RefSeq" id="WP_139941130.1">
    <property type="nucleotide sequence ID" value="NZ_JBHSYP010000006.1"/>
</dbReference>
<dbReference type="Pfam" id="PF08241">
    <property type="entry name" value="Methyltransf_11"/>
    <property type="match status" value="1"/>
</dbReference>
<dbReference type="PANTHER" id="PTHR43591">
    <property type="entry name" value="METHYLTRANSFERASE"/>
    <property type="match status" value="1"/>
</dbReference>
<proteinExistence type="predicted"/>
<dbReference type="Proteomes" id="UP000319148">
    <property type="component" value="Unassembled WGS sequence"/>
</dbReference>
<dbReference type="AlphaFoldDB" id="A0A501PHA5"/>